<dbReference type="Proteomes" id="UP000092445">
    <property type="component" value="Unassembled WGS sequence"/>
</dbReference>
<reference evidence="1" key="2">
    <citation type="submission" date="2020-05" db="UniProtKB">
        <authorList>
            <consortium name="EnsemblMetazoa"/>
        </authorList>
    </citation>
    <scope>IDENTIFICATION</scope>
    <source>
        <strain evidence="1">IAEA</strain>
    </source>
</reference>
<reference evidence="2" key="1">
    <citation type="submission" date="2014-03" db="EMBL/GenBank/DDBJ databases">
        <authorList>
            <person name="Aksoy S."/>
            <person name="Warren W."/>
            <person name="Wilson R.K."/>
        </authorList>
    </citation>
    <scope>NUCLEOTIDE SEQUENCE [LARGE SCALE GENOMIC DNA]</scope>
    <source>
        <strain evidence="2">IAEA</strain>
    </source>
</reference>
<organism evidence="1 2">
    <name type="scientific">Glossina pallidipes</name>
    <name type="common">Tsetse fly</name>
    <dbReference type="NCBI Taxonomy" id="7398"/>
    <lineage>
        <taxon>Eukaryota</taxon>
        <taxon>Metazoa</taxon>
        <taxon>Ecdysozoa</taxon>
        <taxon>Arthropoda</taxon>
        <taxon>Hexapoda</taxon>
        <taxon>Insecta</taxon>
        <taxon>Pterygota</taxon>
        <taxon>Neoptera</taxon>
        <taxon>Endopterygota</taxon>
        <taxon>Diptera</taxon>
        <taxon>Brachycera</taxon>
        <taxon>Muscomorpha</taxon>
        <taxon>Hippoboscoidea</taxon>
        <taxon>Glossinidae</taxon>
        <taxon>Glossina</taxon>
    </lineage>
</organism>
<sequence>MLTVEDLKLLIKSVRHPCPLHDFQLSPQIHFNFNSINFVIRSCNDYCENVDSSRSRSSAMSSDKRSLARLSDAVGAFIVSLPNIGSRDKSSVLKFEKVIWLPIIGCSAYCRVTMCVLSECTIIL</sequence>
<accession>A0A1B0AB25</accession>
<proteinExistence type="predicted"/>
<evidence type="ECO:0000313" key="2">
    <source>
        <dbReference type="Proteomes" id="UP000092445"/>
    </source>
</evidence>
<keyword evidence="2" id="KW-1185">Reference proteome</keyword>
<evidence type="ECO:0000313" key="1">
    <source>
        <dbReference type="EnsemblMetazoa" id="GPAI039840-PA"/>
    </source>
</evidence>
<name>A0A1B0AB25_GLOPL</name>
<dbReference type="VEuPathDB" id="VectorBase:GPAI039840"/>
<dbReference type="EnsemblMetazoa" id="GPAI039840-RA">
    <property type="protein sequence ID" value="GPAI039840-PA"/>
    <property type="gene ID" value="GPAI039840"/>
</dbReference>
<dbReference type="AlphaFoldDB" id="A0A1B0AB25"/>
<protein>
    <submittedName>
        <fullName evidence="1">Uncharacterized protein</fullName>
    </submittedName>
</protein>